<gene>
    <name evidence="6" type="ORF">M7I_2626</name>
</gene>
<dbReference type="InterPro" id="IPR009332">
    <property type="entry name" value="Med22"/>
</dbReference>
<dbReference type="GO" id="GO:0016592">
    <property type="term" value="C:mediator complex"/>
    <property type="evidence" value="ECO:0007669"/>
    <property type="project" value="InterPro"/>
</dbReference>
<evidence type="ECO:0000256" key="2">
    <source>
        <dbReference type="ARBA" id="ARBA00005942"/>
    </source>
</evidence>
<evidence type="ECO:0000313" key="6">
    <source>
        <dbReference type="EMBL" id="EHL01412.1"/>
    </source>
</evidence>
<keyword evidence="5" id="KW-0539">Nucleus</keyword>
<proteinExistence type="inferred from homology"/>
<dbReference type="OrthoDB" id="203279at2759"/>
<dbReference type="Proteomes" id="UP000005446">
    <property type="component" value="Unassembled WGS sequence"/>
</dbReference>
<accession>H0EJ88</accession>
<keyword evidence="3" id="KW-0805">Transcription regulation</keyword>
<reference evidence="6 7" key="1">
    <citation type="journal article" date="2012" name="Eukaryot. Cell">
        <title>Genome sequence of the fungus Glarea lozoyensis: the first genome sequence of a species from the Helotiaceae family.</title>
        <authorList>
            <person name="Youssar L."/>
            <person name="Gruening B.A."/>
            <person name="Erxleben A."/>
            <person name="Guenther S."/>
            <person name="Huettel W."/>
        </authorList>
    </citation>
    <scope>NUCLEOTIDE SEQUENCE [LARGE SCALE GENOMIC DNA]</scope>
    <source>
        <strain evidence="7">ATCC 74030 / MF5533</strain>
    </source>
</reference>
<evidence type="ECO:0000256" key="4">
    <source>
        <dbReference type="ARBA" id="ARBA00023163"/>
    </source>
</evidence>
<dbReference type="AlphaFoldDB" id="H0EJ88"/>
<dbReference type="Pfam" id="PF06179">
    <property type="entry name" value="Med22"/>
    <property type="match status" value="1"/>
</dbReference>
<dbReference type="Gene3D" id="6.10.280.160">
    <property type="entry name" value="Mediator of RNA polymerase II transcription subunit 22"/>
    <property type="match status" value="1"/>
</dbReference>
<evidence type="ECO:0000256" key="5">
    <source>
        <dbReference type="ARBA" id="ARBA00023242"/>
    </source>
</evidence>
<evidence type="ECO:0000256" key="1">
    <source>
        <dbReference type="ARBA" id="ARBA00004123"/>
    </source>
</evidence>
<organism evidence="6 7">
    <name type="scientific">Glarea lozoyensis (strain ATCC 74030 / MF5533)</name>
    <dbReference type="NCBI Taxonomy" id="1104152"/>
    <lineage>
        <taxon>Eukaryota</taxon>
        <taxon>Fungi</taxon>
        <taxon>Dikarya</taxon>
        <taxon>Ascomycota</taxon>
        <taxon>Pezizomycotina</taxon>
        <taxon>Leotiomycetes</taxon>
        <taxon>Helotiales</taxon>
        <taxon>Helotiaceae</taxon>
        <taxon>Glarea</taxon>
    </lineage>
</organism>
<keyword evidence="7" id="KW-1185">Reference proteome</keyword>
<dbReference type="InParanoid" id="H0EJ88"/>
<dbReference type="PANTHER" id="PTHR12434">
    <property type="entry name" value="MEDIATOR OF RNA POLYMERASE II TRANSCRIPTION SUBUNIT 22"/>
    <property type="match status" value="1"/>
</dbReference>
<dbReference type="GO" id="GO:0006357">
    <property type="term" value="P:regulation of transcription by RNA polymerase II"/>
    <property type="evidence" value="ECO:0007669"/>
    <property type="project" value="InterPro"/>
</dbReference>
<comment type="similarity">
    <text evidence="2">Belongs to the Mediator complex subunit 22 family.</text>
</comment>
<evidence type="ECO:0000313" key="7">
    <source>
        <dbReference type="Proteomes" id="UP000005446"/>
    </source>
</evidence>
<dbReference type="HOGENOM" id="CLU_1652311_0_0_1"/>
<dbReference type="GO" id="GO:0003712">
    <property type="term" value="F:transcription coregulator activity"/>
    <property type="evidence" value="ECO:0007669"/>
    <property type="project" value="InterPro"/>
</dbReference>
<evidence type="ECO:0000256" key="3">
    <source>
        <dbReference type="ARBA" id="ARBA00023015"/>
    </source>
</evidence>
<name>H0EJ88_GLAL7</name>
<dbReference type="PANTHER" id="PTHR12434:SF6">
    <property type="entry name" value="MEDIATOR OF RNA POLYMERASE II TRANSCRIPTION SUBUNIT 22"/>
    <property type="match status" value="1"/>
</dbReference>
<keyword evidence="4" id="KW-0804">Transcription</keyword>
<dbReference type="EMBL" id="AGUE01000054">
    <property type="protein sequence ID" value="EHL01412.1"/>
    <property type="molecule type" value="Genomic_DNA"/>
</dbReference>
<comment type="subcellular location">
    <subcellularLocation>
        <location evidence="1">Nucleus</location>
    </subcellularLocation>
</comment>
<comment type="caution">
    <text evidence="6">The sequence shown here is derived from an EMBL/GenBank/DDBJ whole genome shotgun (WGS) entry which is preliminary data.</text>
</comment>
<protein>
    <submittedName>
        <fullName evidence="6">Putative Mediator of RNA polymerase II transcription subunit 22</fullName>
    </submittedName>
</protein>
<sequence length="160" mass="18066">MSPPLRVNNLNDIKPHAINDIDYRYKRWHPSAQDPFRTFMSPPLNREGKYTADMLTRFRNLVMLANSQKSADDNGSKASREVAASEALAMEVETRALVRAAEDLLQLTREMKELWLFGPLREIGEGEGEGKMDEDSVKVGEMVEQILRKDAESSKSKLAG</sequence>